<keyword evidence="1" id="KW-0175">Coiled coil</keyword>
<dbReference type="Proteomes" id="UP001437256">
    <property type="component" value="Unassembled WGS sequence"/>
</dbReference>
<sequence length="596" mass="66989">MAPFCELSTPFKPVLDINYAPSDQEKEMIRALLRDPELELENISDEIRKMEEDLARLNARQKELYTFIHCHRMMLSTSRRLHGDILGEIFLQSVTNEGLPVCSLSEAPLSLTMVSRAWREIAITTPRLWTAVDVVLPSSKPEWTVASLRALMKGRTDGVRQWLDRSGSLPINISLRMEYQACTDWYLTLPQNDYGCDKALESICGFTSMVASFCRRWRTLILGLPYSPLLDPFRKLTAKDFPLLVEFIDPHTLQILPDPIPATPIHMLQFMKGAPALQRAQVAAVRPDLLEYSLPLRRLKLLHVSFTEDQNGEAMLRTLSRLCPSLSECAVVLHKFNGMLSDSTQIPLAPNEWVHLHTLKLSLFAIHRPANSILTESIRMMFESVTTPSLTTLSLQIVNCGENMILPSDDLNEPLPFHNLILRSQCRLERLELDMGLGSGFSTTLDTLPSLVSLKVGMRSQKQRVSTRSEYALCPEPSYFSQSKSVLAALSHLGGKDAAFPNLHDINFNLCDPGDADLILELAREQSSLNGRLSIVKAEFRGLSVSDVEILGNKLGEWRKGEGSCGVKMEWAYAEGRLTRRDCGILPSRVQISDRT</sequence>
<proteinExistence type="predicted"/>
<dbReference type="EMBL" id="JBBXMP010000007">
    <property type="protein sequence ID" value="KAL0070349.1"/>
    <property type="molecule type" value="Genomic_DNA"/>
</dbReference>
<gene>
    <name evidence="2" type="ORF">AAF712_002537</name>
</gene>
<evidence type="ECO:0000313" key="2">
    <source>
        <dbReference type="EMBL" id="KAL0070349.1"/>
    </source>
</evidence>
<protein>
    <recommendedName>
        <fullName evidence="4">F-box domain-containing protein</fullName>
    </recommendedName>
</protein>
<accession>A0ABR3AAF2</accession>
<name>A0ABR3AAF2_9AGAR</name>
<comment type="caution">
    <text evidence="2">The sequence shown here is derived from an EMBL/GenBank/DDBJ whole genome shotgun (WGS) entry which is preliminary data.</text>
</comment>
<evidence type="ECO:0000313" key="3">
    <source>
        <dbReference type="Proteomes" id="UP001437256"/>
    </source>
</evidence>
<feature type="coiled-coil region" evidence="1">
    <location>
        <begin position="33"/>
        <end position="60"/>
    </location>
</feature>
<evidence type="ECO:0000256" key="1">
    <source>
        <dbReference type="SAM" id="Coils"/>
    </source>
</evidence>
<organism evidence="2 3">
    <name type="scientific">Marasmius tenuissimus</name>
    <dbReference type="NCBI Taxonomy" id="585030"/>
    <lineage>
        <taxon>Eukaryota</taxon>
        <taxon>Fungi</taxon>
        <taxon>Dikarya</taxon>
        <taxon>Basidiomycota</taxon>
        <taxon>Agaricomycotina</taxon>
        <taxon>Agaricomycetes</taxon>
        <taxon>Agaricomycetidae</taxon>
        <taxon>Agaricales</taxon>
        <taxon>Marasmiineae</taxon>
        <taxon>Marasmiaceae</taxon>
        <taxon>Marasmius</taxon>
    </lineage>
</organism>
<evidence type="ECO:0008006" key="4">
    <source>
        <dbReference type="Google" id="ProtNLM"/>
    </source>
</evidence>
<reference evidence="2 3" key="1">
    <citation type="submission" date="2024-05" db="EMBL/GenBank/DDBJ databases">
        <title>A draft genome resource for the thread blight pathogen Marasmius tenuissimus strain MS-2.</title>
        <authorList>
            <person name="Yulfo-Soto G.E."/>
            <person name="Baruah I.K."/>
            <person name="Amoako-Attah I."/>
            <person name="Bukari Y."/>
            <person name="Meinhardt L.W."/>
            <person name="Bailey B.A."/>
            <person name="Cohen S.P."/>
        </authorList>
    </citation>
    <scope>NUCLEOTIDE SEQUENCE [LARGE SCALE GENOMIC DNA]</scope>
    <source>
        <strain evidence="2 3">MS-2</strain>
    </source>
</reference>
<keyword evidence="3" id="KW-1185">Reference proteome</keyword>